<evidence type="ECO:0000313" key="2">
    <source>
        <dbReference type="Proteomes" id="UP000054563"/>
    </source>
</evidence>
<organism evidence="1 2">
    <name type="scientific">Coccidioides immitis H538.4</name>
    <dbReference type="NCBI Taxonomy" id="396776"/>
    <lineage>
        <taxon>Eukaryota</taxon>
        <taxon>Fungi</taxon>
        <taxon>Dikarya</taxon>
        <taxon>Ascomycota</taxon>
        <taxon>Pezizomycotina</taxon>
        <taxon>Eurotiomycetes</taxon>
        <taxon>Eurotiomycetidae</taxon>
        <taxon>Onygenales</taxon>
        <taxon>Onygenaceae</taxon>
        <taxon>Coccidioides</taxon>
    </lineage>
</organism>
<dbReference type="Gene3D" id="1.20.1270.60">
    <property type="entry name" value="Arfaptin homology (AH) domain/BAR domain"/>
    <property type="match status" value="1"/>
</dbReference>
<dbReference type="EMBL" id="DS016987">
    <property type="protein sequence ID" value="KMU84972.1"/>
    <property type="molecule type" value="Genomic_DNA"/>
</dbReference>
<dbReference type="AlphaFoldDB" id="A0A0J8RJF9"/>
<accession>A0A0J8RJF9</accession>
<reference evidence="2" key="1">
    <citation type="journal article" date="2010" name="Genome Res.">
        <title>Population genomic sequencing of Coccidioides fungi reveals recent hybridization and transposon control.</title>
        <authorList>
            <person name="Neafsey D.E."/>
            <person name="Barker B.M."/>
            <person name="Sharpton T.J."/>
            <person name="Stajich J.E."/>
            <person name="Park D.J."/>
            <person name="Whiston E."/>
            <person name="Hung C.-Y."/>
            <person name="McMahan C."/>
            <person name="White J."/>
            <person name="Sykes S."/>
            <person name="Heiman D."/>
            <person name="Young S."/>
            <person name="Zeng Q."/>
            <person name="Abouelleil A."/>
            <person name="Aftuck L."/>
            <person name="Bessette D."/>
            <person name="Brown A."/>
            <person name="FitzGerald M."/>
            <person name="Lui A."/>
            <person name="Macdonald J.P."/>
            <person name="Priest M."/>
            <person name="Orbach M.J."/>
            <person name="Galgiani J.N."/>
            <person name="Kirkland T.N."/>
            <person name="Cole G.T."/>
            <person name="Birren B.W."/>
            <person name="Henn M.R."/>
            <person name="Taylor J.W."/>
            <person name="Rounsley S.D."/>
        </authorList>
    </citation>
    <scope>NUCLEOTIDE SEQUENCE [LARGE SCALE GENOMIC DNA]</scope>
    <source>
        <strain evidence="2">H538.4</strain>
    </source>
</reference>
<dbReference type="Proteomes" id="UP000054563">
    <property type="component" value="Unassembled WGS sequence"/>
</dbReference>
<name>A0A0J8RJF9_COCIT</name>
<dbReference type="VEuPathDB" id="FungiDB:CIHG_02755"/>
<evidence type="ECO:0000313" key="1">
    <source>
        <dbReference type="EMBL" id="KMU84972.1"/>
    </source>
</evidence>
<protein>
    <submittedName>
        <fullName evidence="1">Uncharacterized protein</fullName>
    </submittedName>
</protein>
<proteinExistence type="predicted"/>
<sequence length="52" mass="5586">MPGTITGIPSVSLSFANNFWGKDDAGVGPMMERMHNAKATCDELKSFYSTAC</sequence>
<gene>
    <name evidence="1" type="ORF">CIHG_02755</name>
</gene>
<dbReference type="STRING" id="396776.A0A0J8RJF9"/>
<dbReference type="InterPro" id="IPR027267">
    <property type="entry name" value="AH/BAR_dom_sf"/>
</dbReference>